<dbReference type="GO" id="GO:0004674">
    <property type="term" value="F:protein serine/threonine kinase activity"/>
    <property type="evidence" value="ECO:0007669"/>
    <property type="project" value="UniProtKB-KW"/>
</dbReference>
<evidence type="ECO:0000313" key="9">
    <source>
        <dbReference type="EMBL" id="KAG2207574.1"/>
    </source>
</evidence>
<evidence type="ECO:0000256" key="6">
    <source>
        <dbReference type="PROSITE-ProRule" id="PRU10141"/>
    </source>
</evidence>
<dbReference type="PROSITE" id="PS50011">
    <property type="entry name" value="PROTEIN_KINASE_DOM"/>
    <property type="match status" value="1"/>
</dbReference>
<dbReference type="OrthoDB" id="1738954at2759"/>
<dbReference type="Gene3D" id="1.10.510.10">
    <property type="entry name" value="Transferase(Phosphotransferase) domain 1"/>
    <property type="match status" value="1"/>
</dbReference>
<dbReference type="Pfam" id="PF00069">
    <property type="entry name" value="Pkinase"/>
    <property type="match status" value="1"/>
</dbReference>
<keyword evidence="3 6" id="KW-0547">Nucleotide-binding</keyword>
<keyword evidence="2" id="KW-0808">Transferase</keyword>
<dbReference type="PROSITE" id="PS00108">
    <property type="entry name" value="PROTEIN_KINASE_ST"/>
    <property type="match status" value="1"/>
</dbReference>
<dbReference type="InterPro" id="IPR011009">
    <property type="entry name" value="Kinase-like_dom_sf"/>
</dbReference>
<dbReference type="AlphaFoldDB" id="A0A8H7RAV6"/>
<reference evidence="9" key="1">
    <citation type="submission" date="2020-12" db="EMBL/GenBank/DDBJ databases">
        <title>Metabolic potential, ecology and presence of endohyphal bacteria is reflected in genomic diversity of Mucoromycotina.</title>
        <authorList>
            <person name="Muszewska A."/>
            <person name="Okrasinska A."/>
            <person name="Steczkiewicz K."/>
            <person name="Drgas O."/>
            <person name="Orlowska M."/>
            <person name="Perlinska-Lenart U."/>
            <person name="Aleksandrzak-Piekarczyk T."/>
            <person name="Szatraj K."/>
            <person name="Zielenkiewicz U."/>
            <person name="Pilsyk S."/>
            <person name="Malc E."/>
            <person name="Mieczkowski P."/>
            <person name="Kruszewska J.S."/>
            <person name="Biernat P."/>
            <person name="Pawlowska J."/>
        </authorList>
    </citation>
    <scope>NUCLEOTIDE SEQUENCE</scope>
    <source>
        <strain evidence="9">CBS 226.32</strain>
    </source>
</reference>
<keyword evidence="1" id="KW-0723">Serine/threonine-protein kinase</keyword>
<name>A0A8H7RAV6_9FUNG</name>
<evidence type="ECO:0000259" key="8">
    <source>
        <dbReference type="PROSITE" id="PS50011"/>
    </source>
</evidence>
<evidence type="ECO:0000256" key="4">
    <source>
        <dbReference type="ARBA" id="ARBA00022777"/>
    </source>
</evidence>
<gene>
    <name evidence="9" type="ORF">INT46_005094</name>
</gene>
<evidence type="ECO:0000256" key="2">
    <source>
        <dbReference type="ARBA" id="ARBA00022679"/>
    </source>
</evidence>
<comment type="caution">
    <text evidence="9">The sequence shown here is derived from an EMBL/GenBank/DDBJ whole genome shotgun (WGS) entry which is preliminary data.</text>
</comment>
<evidence type="ECO:0000256" key="7">
    <source>
        <dbReference type="SAM" id="MobiDB-lite"/>
    </source>
</evidence>
<evidence type="ECO:0000256" key="5">
    <source>
        <dbReference type="ARBA" id="ARBA00022840"/>
    </source>
</evidence>
<dbReference type="InterPro" id="IPR017441">
    <property type="entry name" value="Protein_kinase_ATP_BS"/>
</dbReference>
<keyword evidence="10" id="KW-1185">Reference proteome</keyword>
<keyword evidence="4" id="KW-0418">Kinase</keyword>
<feature type="region of interest" description="Disordered" evidence="7">
    <location>
        <begin position="557"/>
        <end position="583"/>
    </location>
</feature>
<organism evidence="9 10">
    <name type="scientific">Mucor plumbeus</name>
    <dbReference type="NCBI Taxonomy" id="97098"/>
    <lineage>
        <taxon>Eukaryota</taxon>
        <taxon>Fungi</taxon>
        <taxon>Fungi incertae sedis</taxon>
        <taxon>Mucoromycota</taxon>
        <taxon>Mucoromycotina</taxon>
        <taxon>Mucoromycetes</taxon>
        <taxon>Mucorales</taxon>
        <taxon>Mucorineae</taxon>
        <taxon>Mucoraceae</taxon>
        <taxon>Mucor</taxon>
    </lineage>
</organism>
<evidence type="ECO:0000313" key="10">
    <source>
        <dbReference type="Proteomes" id="UP000650833"/>
    </source>
</evidence>
<evidence type="ECO:0000256" key="1">
    <source>
        <dbReference type="ARBA" id="ARBA00022527"/>
    </source>
</evidence>
<dbReference type="GO" id="GO:0005524">
    <property type="term" value="F:ATP binding"/>
    <property type="evidence" value="ECO:0007669"/>
    <property type="project" value="UniProtKB-UniRule"/>
</dbReference>
<proteinExistence type="predicted"/>
<evidence type="ECO:0000256" key="3">
    <source>
        <dbReference type="ARBA" id="ARBA00022741"/>
    </source>
</evidence>
<dbReference type="PANTHER" id="PTHR24347">
    <property type="entry name" value="SERINE/THREONINE-PROTEIN KINASE"/>
    <property type="match status" value="1"/>
</dbReference>
<dbReference type="EMBL" id="JAEPRC010000127">
    <property type="protein sequence ID" value="KAG2207574.1"/>
    <property type="molecule type" value="Genomic_DNA"/>
</dbReference>
<dbReference type="SUPFAM" id="SSF56112">
    <property type="entry name" value="Protein kinase-like (PK-like)"/>
    <property type="match status" value="1"/>
</dbReference>
<feature type="domain" description="Protein kinase" evidence="8">
    <location>
        <begin position="59"/>
        <end position="346"/>
    </location>
</feature>
<dbReference type="FunFam" id="3.30.200.20:FF:000003">
    <property type="entry name" value="Non-specific serine/threonine protein kinase"/>
    <property type="match status" value="1"/>
</dbReference>
<dbReference type="PROSITE" id="PS00107">
    <property type="entry name" value="PROTEIN_KINASE_ATP"/>
    <property type="match status" value="1"/>
</dbReference>
<accession>A0A8H7RAV6</accession>
<keyword evidence="5 6" id="KW-0067">ATP-binding</keyword>
<dbReference type="InterPro" id="IPR000719">
    <property type="entry name" value="Prot_kinase_dom"/>
</dbReference>
<dbReference type="Proteomes" id="UP000650833">
    <property type="component" value="Unassembled WGS sequence"/>
</dbReference>
<feature type="binding site" evidence="6">
    <location>
        <position position="92"/>
    </location>
    <ligand>
        <name>ATP</name>
        <dbReference type="ChEBI" id="CHEBI:30616"/>
    </ligand>
</feature>
<dbReference type="InterPro" id="IPR008271">
    <property type="entry name" value="Ser/Thr_kinase_AS"/>
</dbReference>
<protein>
    <recommendedName>
        <fullName evidence="8">Protein kinase domain-containing protein</fullName>
    </recommendedName>
</protein>
<feature type="compositionally biased region" description="Basic and acidic residues" evidence="7">
    <location>
        <begin position="557"/>
        <end position="566"/>
    </location>
</feature>
<dbReference type="SMART" id="SM00220">
    <property type="entry name" value="S_TKc"/>
    <property type="match status" value="1"/>
</dbReference>
<sequence length="609" mass="68796">MAVFSQIKNFIKSGKSYSSHGSNLSRQSTTQKYETAQRMVDEEKIAKQTMPSYQGLEGYQLITKLGDGAFSKVYEAKKLSTNEKVAIKIVRKYELNNQQKSSVLKEAQIMRTLNHPSIIQLLDFIETKEHYFLVLELCEGGEIFHQIVRLTYFSEELSRHCIRQVAEGIRYLHEEKGVVHRDIKPENLLFVPINFQERDVPLPPPEFDEPKEDEGKFVPGIGGGGIGAVKIADFGLSKVVWDQQTMTPCGTVGYTAPEIVKDLRYSKSVDMWALGCVLYTLLCGFPPFYDESIKILTEKVAKGQYTFLSPWWDTISDEAKDLVEHLLDIDPEKRYTIIEFLEHPWMQSEQKMSQVDKNAINARTATSDVNLDLTSVPMFTSLENTGVPANGPHPETEAEAFKRMIQERNRDEEELEAAVPMPVPSGVSSVINSRANSRANSRTPSIVASGATTPRRDLFSGVSSMKEMFDISYAVHRMSEEKARRKIIKHQPNQENRRSVFMNAINGDDDDVTEDEADMITDETSTTEEEEEVEVEQKDQPIGDLKDKLDVLHIDESVPTSIDHKPTTVSHKKVNRSNKNGGLFELNMNNATLLGRRKVPSATQPIDEP</sequence>